<sequence>MSVNEENIEMIFSAVVNNAGRNFVSVRFERNGTDFVEAKVPSCEIVESKGFSTDELSMIRYYLKENTNDIISKSKAITNIKHWF</sequence>
<evidence type="ECO:0000313" key="1">
    <source>
        <dbReference type="EMBL" id="SFB18579.1"/>
    </source>
</evidence>
<organism evidence="1 2">
    <name type="scientific">Acetitomaculum ruminis DSM 5522</name>
    <dbReference type="NCBI Taxonomy" id="1120918"/>
    <lineage>
        <taxon>Bacteria</taxon>
        <taxon>Bacillati</taxon>
        <taxon>Bacillota</taxon>
        <taxon>Clostridia</taxon>
        <taxon>Lachnospirales</taxon>
        <taxon>Lachnospiraceae</taxon>
        <taxon>Acetitomaculum</taxon>
    </lineage>
</organism>
<keyword evidence="2" id="KW-1185">Reference proteome</keyword>
<dbReference type="Proteomes" id="UP000198838">
    <property type="component" value="Unassembled WGS sequence"/>
</dbReference>
<accession>A0A1I0YYS2</accession>
<gene>
    <name evidence="1" type="ORF">SAMN05216249_11224</name>
</gene>
<protein>
    <submittedName>
        <fullName evidence="1">Uncharacterized protein</fullName>
    </submittedName>
</protein>
<evidence type="ECO:0000313" key="2">
    <source>
        <dbReference type="Proteomes" id="UP000198838"/>
    </source>
</evidence>
<dbReference type="RefSeq" id="WP_092872842.1">
    <property type="nucleotide sequence ID" value="NZ_FOJY01000012.1"/>
</dbReference>
<dbReference type="AlphaFoldDB" id="A0A1I0YYS2"/>
<proteinExistence type="predicted"/>
<reference evidence="1 2" key="1">
    <citation type="submission" date="2016-10" db="EMBL/GenBank/DDBJ databases">
        <authorList>
            <person name="de Groot N.N."/>
        </authorList>
    </citation>
    <scope>NUCLEOTIDE SEQUENCE [LARGE SCALE GENOMIC DNA]</scope>
    <source>
        <strain evidence="1 2">DSM 5522</strain>
    </source>
</reference>
<name>A0A1I0YYS2_9FIRM</name>
<dbReference type="OrthoDB" id="2052339at2"/>
<dbReference type="EMBL" id="FOJY01000012">
    <property type="protein sequence ID" value="SFB18579.1"/>
    <property type="molecule type" value="Genomic_DNA"/>
</dbReference>